<dbReference type="Gene3D" id="3.30.160.60">
    <property type="entry name" value="Classic Zinc Finger"/>
    <property type="match status" value="1"/>
</dbReference>
<dbReference type="InterPro" id="IPR003879">
    <property type="entry name" value="Butyrophylin_SPRY"/>
</dbReference>
<dbReference type="Gene3D" id="4.10.830.40">
    <property type="match status" value="1"/>
</dbReference>
<dbReference type="InterPro" id="IPR013083">
    <property type="entry name" value="Znf_RING/FYVE/PHD"/>
</dbReference>
<evidence type="ECO:0000256" key="8">
    <source>
        <dbReference type="ARBA" id="ARBA00022588"/>
    </source>
</evidence>
<dbReference type="GO" id="GO:0005634">
    <property type="term" value="C:nucleus"/>
    <property type="evidence" value="ECO:0007669"/>
    <property type="project" value="UniProtKB-SubCell"/>
</dbReference>
<dbReference type="PANTHER" id="PTHR25465:SF77">
    <property type="entry name" value="E3 UBIQUITIN_ISG15 LIGASE TRIM25"/>
    <property type="match status" value="1"/>
</dbReference>
<evidence type="ECO:0000256" key="10">
    <source>
        <dbReference type="ARBA" id="ARBA00022723"/>
    </source>
</evidence>
<dbReference type="Gene3D" id="3.30.40.10">
    <property type="entry name" value="Zinc/RING finger domain, C3HC4 (zinc finger)"/>
    <property type="match status" value="1"/>
</dbReference>
<feature type="domain" description="B30.2/SPRY" evidence="20">
    <location>
        <begin position="486"/>
        <end position="674"/>
    </location>
</feature>
<keyword evidence="16" id="KW-0539">Nucleus</keyword>
<dbReference type="Pfam" id="PF13445">
    <property type="entry name" value="zf-RING_UBOX"/>
    <property type="match status" value="1"/>
</dbReference>
<dbReference type="Pfam" id="PF13765">
    <property type="entry name" value="PRY"/>
    <property type="match status" value="1"/>
</dbReference>
<dbReference type="PROSITE" id="PS50188">
    <property type="entry name" value="B302_SPRY"/>
    <property type="match status" value="1"/>
</dbReference>
<dbReference type="Gene3D" id="2.60.120.920">
    <property type="match status" value="1"/>
</dbReference>
<dbReference type="PANTHER" id="PTHR25465">
    <property type="entry name" value="B-BOX DOMAIN CONTAINING"/>
    <property type="match status" value="1"/>
</dbReference>
<dbReference type="CDD" id="cd19842">
    <property type="entry name" value="Bbox1_TRIM25-like_C-IV"/>
    <property type="match status" value="1"/>
</dbReference>
<evidence type="ECO:0000313" key="21">
    <source>
        <dbReference type="EMBL" id="NWQ79052.1"/>
    </source>
</evidence>
<evidence type="ECO:0000256" key="2">
    <source>
        <dbReference type="ARBA" id="ARBA00004123"/>
    </source>
</evidence>
<dbReference type="PROSITE" id="PS50089">
    <property type="entry name" value="ZF_RING_2"/>
    <property type="match status" value="1"/>
</dbReference>
<evidence type="ECO:0000256" key="17">
    <source>
        <dbReference type="PROSITE-ProRule" id="PRU00175"/>
    </source>
</evidence>
<evidence type="ECO:0000256" key="14">
    <source>
        <dbReference type="ARBA" id="ARBA00022859"/>
    </source>
</evidence>
<dbReference type="FunFam" id="2.60.120.920:FF:000045">
    <property type="entry name" value="E3 ubiquitin/ISG15 ligase TRIM25"/>
    <property type="match status" value="1"/>
</dbReference>
<proteinExistence type="predicted"/>
<name>A0A7K4S1S3_COLPI</name>
<dbReference type="InterPro" id="IPR051051">
    <property type="entry name" value="E3_ubiq-ligase_TRIM/RNF"/>
</dbReference>
<dbReference type="SMART" id="SM00336">
    <property type="entry name" value="BBOX"/>
    <property type="match status" value="2"/>
</dbReference>
<feature type="domain" description="RING-type" evidence="19">
    <location>
        <begin position="62"/>
        <end position="103"/>
    </location>
</feature>
<feature type="region of interest" description="Disordered" evidence="18">
    <location>
        <begin position="1"/>
        <end position="23"/>
    </location>
</feature>
<evidence type="ECO:0000256" key="13">
    <source>
        <dbReference type="ARBA" id="ARBA00022833"/>
    </source>
</evidence>
<dbReference type="InterPro" id="IPR013320">
    <property type="entry name" value="ConA-like_dom_sf"/>
</dbReference>
<dbReference type="CDD" id="cd19776">
    <property type="entry name" value="Bbox2_TRIM25_C-IV"/>
    <property type="match status" value="1"/>
</dbReference>
<dbReference type="InterPro" id="IPR043136">
    <property type="entry name" value="B30.2/SPRY_sf"/>
</dbReference>
<keyword evidence="12" id="KW-0833">Ubl conjugation pathway</keyword>
<dbReference type="SUPFAM" id="SSF57845">
    <property type="entry name" value="B-box zinc-binding domain"/>
    <property type="match status" value="1"/>
</dbReference>
<evidence type="ECO:0000256" key="5">
    <source>
        <dbReference type="ARBA" id="ARBA00012483"/>
    </source>
</evidence>
<dbReference type="Pfam" id="PF25600">
    <property type="entry name" value="TRIM_CC"/>
    <property type="match status" value="1"/>
</dbReference>
<dbReference type="OrthoDB" id="6270329at2759"/>
<evidence type="ECO:0000256" key="7">
    <source>
        <dbReference type="ARBA" id="ARBA00022553"/>
    </source>
</evidence>
<dbReference type="GO" id="GO:0008270">
    <property type="term" value="F:zinc ion binding"/>
    <property type="evidence" value="ECO:0007669"/>
    <property type="project" value="UniProtKB-KW"/>
</dbReference>
<feature type="non-terminal residue" evidence="21">
    <location>
        <position position="1"/>
    </location>
</feature>
<dbReference type="GO" id="GO:0005737">
    <property type="term" value="C:cytoplasm"/>
    <property type="evidence" value="ECO:0007669"/>
    <property type="project" value="UniProtKB-SubCell"/>
</dbReference>
<comment type="caution">
    <text evidence="21">The sequence shown here is derived from an EMBL/GenBank/DDBJ whole genome shotgun (WGS) entry which is preliminary data.</text>
</comment>
<dbReference type="InterPro" id="IPR000315">
    <property type="entry name" value="Znf_B-box"/>
</dbReference>
<evidence type="ECO:0000259" key="20">
    <source>
        <dbReference type="PROSITE" id="PS50188"/>
    </source>
</evidence>
<accession>A0A7K4S1S3</accession>
<comment type="catalytic activity">
    <reaction evidence="1">
        <text>S-ubiquitinyl-[E2 ubiquitin-conjugating enzyme]-L-cysteine + [acceptor protein]-L-lysine = [E2 ubiquitin-conjugating enzyme]-L-cysteine + N(6)-ubiquitinyl-[acceptor protein]-L-lysine.</text>
        <dbReference type="EC" id="2.3.2.27"/>
    </reaction>
</comment>
<dbReference type="InterPro" id="IPR058030">
    <property type="entry name" value="TRIM8/14/16/25/29/45/65_CC"/>
</dbReference>
<dbReference type="GO" id="GO:0061630">
    <property type="term" value="F:ubiquitin protein ligase activity"/>
    <property type="evidence" value="ECO:0007669"/>
    <property type="project" value="UniProtKB-EC"/>
</dbReference>
<keyword evidence="6" id="KW-0963">Cytoplasm</keyword>
<dbReference type="Pfam" id="PF00622">
    <property type="entry name" value="SPRY"/>
    <property type="match status" value="1"/>
</dbReference>
<dbReference type="InterPro" id="IPR006574">
    <property type="entry name" value="PRY"/>
</dbReference>
<keyword evidence="14" id="KW-0391">Immunity</keyword>
<feature type="non-terminal residue" evidence="21">
    <location>
        <position position="674"/>
    </location>
</feature>
<evidence type="ECO:0000256" key="4">
    <source>
        <dbReference type="ARBA" id="ARBA00004906"/>
    </source>
</evidence>
<dbReference type="InterPro" id="IPR027370">
    <property type="entry name" value="Znf-RING_euk"/>
</dbReference>
<dbReference type="SMART" id="SM00184">
    <property type="entry name" value="RING"/>
    <property type="match status" value="1"/>
</dbReference>
<dbReference type="InterPro" id="IPR003877">
    <property type="entry name" value="SPRY_dom"/>
</dbReference>
<protein>
    <recommendedName>
        <fullName evidence="5">RING-type E3 ubiquitin transferase</fullName>
        <ecNumber evidence="5">2.3.2.27</ecNumber>
    </recommendedName>
</protein>
<keyword evidence="8" id="KW-0399">Innate immunity</keyword>
<gene>
    <name evidence="21" type="primary">Trim25</name>
    <name evidence="21" type="ORF">COLPIC_R11725</name>
</gene>
<dbReference type="EMBL" id="VYZG01000834">
    <property type="protein sequence ID" value="NWQ79052.1"/>
    <property type="molecule type" value="Genomic_DNA"/>
</dbReference>
<keyword evidence="9" id="KW-0808">Transferase</keyword>
<evidence type="ECO:0000256" key="18">
    <source>
        <dbReference type="SAM" id="MobiDB-lite"/>
    </source>
</evidence>
<dbReference type="InterPro" id="IPR001841">
    <property type="entry name" value="Znf_RING"/>
</dbReference>
<evidence type="ECO:0000313" key="22">
    <source>
        <dbReference type="Proteomes" id="UP000530263"/>
    </source>
</evidence>
<reference evidence="21 22" key="1">
    <citation type="submission" date="2019-09" db="EMBL/GenBank/DDBJ databases">
        <title>Bird 10,000 Genomes (B10K) Project - Family phase.</title>
        <authorList>
            <person name="Zhang G."/>
        </authorList>
    </citation>
    <scope>NUCLEOTIDE SEQUENCE [LARGE SCALE GENOMIC DNA]</scope>
    <source>
        <strain evidence="21">B10K-DU-021-26</strain>
        <tissue evidence="21">Mixed tissue sample</tissue>
    </source>
</reference>
<dbReference type="SUPFAM" id="SSF49899">
    <property type="entry name" value="Concanavalin A-like lectins/glucanases"/>
    <property type="match status" value="1"/>
</dbReference>
<evidence type="ECO:0000256" key="15">
    <source>
        <dbReference type="ARBA" id="ARBA00023054"/>
    </source>
</evidence>
<dbReference type="SMART" id="SM00589">
    <property type="entry name" value="PRY"/>
    <property type="match status" value="1"/>
</dbReference>
<evidence type="ECO:0000256" key="9">
    <source>
        <dbReference type="ARBA" id="ARBA00022679"/>
    </source>
</evidence>
<comment type="pathway">
    <text evidence="4">Protein modification; protein ubiquitination.</text>
</comment>
<keyword evidence="7" id="KW-0597">Phosphoprotein</keyword>
<dbReference type="AlphaFoldDB" id="A0A7K4S1S3"/>
<evidence type="ECO:0000256" key="1">
    <source>
        <dbReference type="ARBA" id="ARBA00000900"/>
    </source>
</evidence>
<evidence type="ECO:0000256" key="3">
    <source>
        <dbReference type="ARBA" id="ARBA00004496"/>
    </source>
</evidence>
<dbReference type="GO" id="GO:0016874">
    <property type="term" value="F:ligase activity"/>
    <property type="evidence" value="ECO:0007669"/>
    <property type="project" value="UniProtKB-KW"/>
</dbReference>
<organism evidence="21 22">
    <name type="scientific">Columbina picui</name>
    <name type="common">Picui ground-dove</name>
    <dbReference type="NCBI Taxonomy" id="115618"/>
    <lineage>
        <taxon>Eukaryota</taxon>
        <taxon>Metazoa</taxon>
        <taxon>Chordata</taxon>
        <taxon>Craniata</taxon>
        <taxon>Vertebrata</taxon>
        <taxon>Euteleostomi</taxon>
        <taxon>Archelosauria</taxon>
        <taxon>Archosauria</taxon>
        <taxon>Dinosauria</taxon>
        <taxon>Saurischia</taxon>
        <taxon>Theropoda</taxon>
        <taxon>Coelurosauria</taxon>
        <taxon>Aves</taxon>
        <taxon>Neognathae</taxon>
        <taxon>Neoaves</taxon>
        <taxon>Columbimorphae</taxon>
        <taxon>Columbiformes</taxon>
        <taxon>Columbidae</taxon>
        <taxon>Columbina</taxon>
    </lineage>
</organism>
<dbReference type="InterPro" id="IPR001870">
    <property type="entry name" value="B30.2/SPRY"/>
</dbReference>
<dbReference type="EC" id="2.3.2.27" evidence="5"/>
<evidence type="ECO:0000256" key="11">
    <source>
        <dbReference type="ARBA" id="ARBA00022771"/>
    </source>
</evidence>
<keyword evidence="10" id="KW-0479">Metal-binding</keyword>
<sequence length="674" mass="74364">VRPAGPLRSEPSPGGAGTGRVRSGKAPLSVSFLCTAAAGTMAALAREPSEPGLAGLEEDLTCSICLCLFSSPVTVPCGHNFCASCLELSWAGLSRDFSCPQCRATFPARPQLQKNTVLCRVVEQLQGCAGAEAEAEEQAVGCKGDVSPVLCDSCQQAPAVQTCLTCTASFCAEHLRPHRDSPAFRDHQLCLPLRDLQQRKCPQHNKLFEFFCSQHGSCICSLCLLGHKLCHTSPLQMAKANAESVLKKKLVELHNQSEKTARAMTLVKTKQNQVAEAASRKTGLIRTEFSEIKALIEERENQTLKVIADEEKRVINRFDYIHSVLTSKKNEIQSLRDQIEMALTEGDDILFLKRAASLQRTSTKDAYVPAIEMDQNLIHSTYQSAINLKDVVKLSVAQFKEARAASLQRSSTKDAYVPAIEMDQNSIHSTYQSAINLKDGVCDAVLNTLGFFPTGQTLFSSVDTATTPTTPIPATPTAAAAVAFKELVDSFLKKSREELLQYAANITLDFNTANNRVMLSERYTKMSVSDTPLNYNHHPQRFTDYSQVLGFQCFRRGIHYWEVELQQNSFCGIGICYGSMDRQGPESRLGRNSRSWCIEWLNAKISSWHNDVEKCLPNTKATKIGVLLHCEGGLVIFMAVGEKHNLIYKFKTQFTEALYPAFWVFSSGAVLSLC</sequence>
<evidence type="ECO:0000256" key="12">
    <source>
        <dbReference type="ARBA" id="ARBA00022786"/>
    </source>
</evidence>
<dbReference type="PROSITE" id="PS00518">
    <property type="entry name" value="ZF_RING_1"/>
    <property type="match status" value="1"/>
</dbReference>
<keyword evidence="21" id="KW-0436">Ligase</keyword>
<comment type="subcellular location">
    <subcellularLocation>
        <location evidence="3">Cytoplasm</location>
    </subcellularLocation>
    <subcellularLocation>
        <location evidence="2">Nucleus</location>
    </subcellularLocation>
</comment>
<evidence type="ECO:0000259" key="19">
    <source>
        <dbReference type="PROSITE" id="PS50089"/>
    </source>
</evidence>
<evidence type="ECO:0000256" key="16">
    <source>
        <dbReference type="ARBA" id="ARBA00023242"/>
    </source>
</evidence>
<dbReference type="Proteomes" id="UP000530263">
    <property type="component" value="Unassembled WGS sequence"/>
</dbReference>
<dbReference type="GO" id="GO:0045087">
    <property type="term" value="P:innate immune response"/>
    <property type="evidence" value="ECO:0007669"/>
    <property type="project" value="UniProtKB-KW"/>
</dbReference>
<evidence type="ECO:0000256" key="6">
    <source>
        <dbReference type="ARBA" id="ARBA00022490"/>
    </source>
</evidence>
<dbReference type="SMART" id="SM00449">
    <property type="entry name" value="SPRY"/>
    <property type="match status" value="1"/>
</dbReference>
<keyword evidence="11 17" id="KW-0863">Zinc-finger</keyword>
<dbReference type="SUPFAM" id="SSF57850">
    <property type="entry name" value="RING/U-box"/>
    <property type="match status" value="1"/>
</dbReference>
<dbReference type="InterPro" id="IPR017907">
    <property type="entry name" value="Znf_RING_CS"/>
</dbReference>
<keyword evidence="22" id="KW-1185">Reference proteome</keyword>
<keyword evidence="13" id="KW-0862">Zinc</keyword>
<dbReference type="CDD" id="cd16597">
    <property type="entry name" value="RING-HC_TRIM25_C-IV"/>
    <property type="match status" value="1"/>
</dbReference>
<dbReference type="PRINTS" id="PR01407">
    <property type="entry name" value="BUTYPHLNCDUF"/>
</dbReference>
<keyword evidence="15" id="KW-0175">Coiled coil</keyword>